<dbReference type="AlphaFoldDB" id="A0AAP5QF39"/>
<dbReference type="InterPro" id="IPR000792">
    <property type="entry name" value="Tscrpt_reg_LuxR_C"/>
</dbReference>
<dbReference type="CDD" id="cd06170">
    <property type="entry name" value="LuxR_C_like"/>
    <property type="match status" value="1"/>
</dbReference>
<sequence length="529" mass="58211">MTATPSAAPAPSLSTDALDDAPPPADDKVLRTQTDRRQLQQIITGLTEGVILVEPDQTIVWANQAALQMHGITEVAQLGADVTEYRERFRLRYRNNHPLPEGGYPIERVVAGECFSDVVVEVFPAHDDEVNWVHRVRSLVLTNARGEPDCLALILHDASEWASAEKRFEKTFNANPAPAVICRLSDQRYIKVNQGFLEMTGYVREDVIGRSVYELDVFEGAEKRELAIERLSEGATIPQMEALLRLPEGGNKFVVVAGQPIDIGEEACMLFTFMDLEPRKRAESALRQSEERFAKSFRMTPVPTALFVAGDYMTLDINDAFTATTGFSSEELLGKPLDRSGLWNGDACERISAALQESGSLRNVEFQVSNHAGDVLNCLVSAEAVSIHGKDCVLMTLLDITERKRSEMELVTAIETVMQDASWFSQTLIEKLVNVRRANAPDAGGHLADLTARERDVFSCLCAGLADKEIARELGLAPNTVRNHVATIYAKLDVHSRGEAIVWAQSRGHFGLAPGKAAKAPRRKGSKTA</sequence>
<dbReference type="InterPro" id="IPR039420">
    <property type="entry name" value="WalR-like"/>
</dbReference>
<feature type="domain" description="HTH luxR-type" evidence="3">
    <location>
        <begin position="443"/>
        <end position="508"/>
    </location>
</feature>
<dbReference type="PROSITE" id="PS50112">
    <property type="entry name" value="PAS"/>
    <property type="match status" value="1"/>
</dbReference>
<dbReference type="Pfam" id="PF00196">
    <property type="entry name" value="GerE"/>
    <property type="match status" value="1"/>
</dbReference>
<dbReference type="InterPro" id="IPR035965">
    <property type="entry name" value="PAS-like_dom_sf"/>
</dbReference>
<dbReference type="Gene3D" id="3.30.450.20">
    <property type="entry name" value="PAS domain"/>
    <property type="match status" value="3"/>
</dbReference>
<dbReference type="PANTHER" id="PTHR43214:SF38">
    <property type="entry name" value="NITRATE_NITRITE RESPONSE REGULATOR PROTEIN NARL"/>
    <property type="match status" value="1"/>
</dbReference>
<feature type="region of interest" description="Disordered" evidence="2">
    <location>
        <begin position="1"/>
        <end position="26"/>
    </location>
</feature>
<name>A0AAP5QF39_9BURK</name>
<dbReference type="Pfam" id="PF13188">
    <property type="entry name" value="PAS_8"/>
    <property type="match status" value="1"/>
</dbReference>
<dbReference type="SUPFAM" id="SSF46894">
    <property type="entry name" value="C-terminal effector domain of the bipartite response regulators"/>
    <property type="match status" value="1"/>
</dbReference>
<protein>
    <submittedName>
        <fullName evidence="5">Helix-turn-helix transcriptional regulator</fullName>
    </submittedName>
</protein>
<dbReference type="PANTHER" id="PTHR43214">
    <property type="entry name" value="TWO-COMPONENT RESPONSE REGULATOR"/>
    <property type="match status" value="1"/>
</dbReference>
<feature type="domain" description="PAS" evidence="4">
    <location>
        <begin position="164"/>
        <end position="215"/>
    </location>
</feature>
<keyword evidence="1" id="KW-0238">DNA-binding</keyword>
<proteinExistence type="predicted"/>
<evidence type="ECO:0000313" key="6">
    <source>
        <dbReference type="Proteomes" id="UP001246473"/>
    </source>
</evidence>
<dbReference type="EMBL" id="JANSLM010000017">
    <property type="protein sequence ID" value="MDT8842343.1"/>
    <property type="molecule type" value="Genomic_DNA"/>
</dbReference>
<dbReference type="InterPro" id="IPR016032">
    <property type="entry name" value="Sig_transdc_resp-reg_C-effctor"/>
</dbReference>
<evidence type="ECO:0000256" key="2">
    <source>
        <dbReference type="SAM" id="MobiDB-lite"/>
    </source>
</evidence>
<dbReference type="CDD" id="cd00130">
    <property type="entry name" value="PAS"/>
    <property type="match status" value="3"/>
</dbReference>
<reference evidence="5" key="1">
    <citation type="submission" date="2022-08" db="EMBL/GenBank/DDBJ databases">
        <authorList>
            <person name="Kim S.-J."/>
        </authorList>
    </citation>
    <scope>NUCLEOTIDE SEQUENCE</scope>
    <source>
        <strain evidence="5">KJ</strain>
    </source>
</reference>
<comment type="caution">
    <text evidence="5">The sequence shown here is derived from an EMBL/GenBank/DDBJ whole genome shotgun (WGS) entry which is preliminary data.</text>
</comment>
<dbReference type="GO" id="GO:0003677">
    <property type="term" value="F:DNA binding"/>
    <property type="evidence" value="ECO:0007669"/>
    <property type="project" value="UniProtKB-KW"/>
</dbReference>
<dbReference type="RefSeq" id="WP_106357211.1">
    <property type="nucleotide sequence ID" value="NZ_CP157347.1"/>
</dbReference>
<dbReference type="Gene3D" id="1.10.10.10">
    <property type="entry name" value="Winged helix-like DNA-binding domain superfamily/Winged helix DNA-binding domain"/>
    <property type="match status" value="1"/>
</dbReference>
<dbReference type="GO" id="GO:0006355">
    <property type="term" value="P:regulation of DNA-templated transcription"/>
    <property type="evidence" value="ECO:0007669"/>
    <property type="project" value="InterPro"/>
</dbReference>
<organism evidence="5 6">
    <name type="scientific">Paraburkholderia fungorum</name>
    <dbReference type="NCBI Taxonomy" id="134537"/>
    <lineage>
        <taxon>Bacteria</taxon>
        <taxon>Pseudomonadati</taxon>
        <taxon>Pseudomonadota</taxon>
        <taxon>Betaproteobacteria</taxon>
        <taxon>Burkholderiales</taxon>
        <taxon>Burkholderiaceae</taxon>
        <taxon>Paraburkholderia</taxon>
    </lineage>
</organism>
<dbReference type="SMART" id="SM00421">
    <property type="entry name" value="HTH_LUXR"/>
    <property type="match status" value="1"/>
</dbReference>
<dbReference type="SMART" id="SM00091">
    <property type="entry name" value="PAS"/>
    <property type="match status" value="3"/>
</dbReference>
<dbReference type="SUPFAM" id="SSF55785">
    <property type="entry name" value="PYP-like sensor domain (PAS domain)"/>
    <property type="match status" value="3"/>
</dbReference>
<evidence type="ECO:0000256" key="1">
    <source>
        <dbReference type="ARBA" id="ARBA00023125"/>
    </source>
</evidence>
<feature type="compositionally biased region" description="Low complexity" evidence="2">
    <location>
        <begin position="1"/>
        <end position="16"/>
    </location>
</feature>
<dbReference type="Proteomes" id="UP001246473">
    <property type="component" value="Unassembled WGS sequence"/>
</dbReference>
<evidence type="ECO:0000259" key="3">
    <source>
        <dbReference type="PROSITE" id="PS50043"/>
    </source>
</evidence>
<dbReference type="InterPro" id="IPR036388">
    <property type="entry name" value="WH-like_DNA-bd_sf"/>
</dbReference>
<dbReference type="NCBIfam" id="TIGR00229">
    <property type="entry name" value="sensory_box"/>
    <property type="match status" value="2"/>
</dbReference>
<dbReference type="PROSITE" id="PS50043">
    <property type="entry name" value="HTH_LUXR_2"/>
    <property type="match status" value="1"/>
</dbReference>
<dbReference type="Pfam" id="PF13426">
    <property type="entry name" value="PAS_9"/>
    <property type="match status" value="2"/>
</dbReference>
<evidence type="ECO:0000313" key="5">
    <source>
        <dbReference type="EMBL" id="MDT8842343.1"/>
    </source>
</evidence>
<dbReference type="InterPro" id="IPR000014">
    <property type="entry name" value="PAS"/>
</dbReference>
<accession>A0AAP5QF39</accession>
<evidence type="ECO:0000259" key="4">
    <source>
        <dbReference type="PROSITE" id="PS50112"/>
    </source>
</evidence>
<dbReference type="PRINTS" id="PR00038">
    <property type="entry name" value="HTHLUXR"/>
</dbReference>
<gene>
    <name evidence="5" type="ORF">ParKJ_33455</name>
</gene>